<dbReference type="PANTHER" id="PTHR43802">
    <property type="entry name" value="ENOYL-COA HYDRATASE"/>
    <property type="match status" value="1"/>
</dbReference>
<dbReference type="EC" id="4.2.1.17" evidence="2"/>
<evidence type="ECO:0000313" key="2">
    <source>
        <dbReference type="EMBL" id="MDR6534091.1"/>
    </source>
</evidence>
<name>A0ABU1N874_9CAUL</name>
<dbReference type="InterPro" id="IPR029045">
    <property type="entry name" value="ClpP/crotonase-like_dom_sf"/>
</dbReference>
<proteinExistence type="inferred from homology"/>
<evidence type="ECO:0000313" key="3">
    <source>
        <dbReference type="Proteomes" id="UP001262754"/>
    </source>
</evidence>
<comment type="similarity">
    <text evidence="1">Belongs to the enoyl-CoA hydratase/isomerase family.</text>
</comment>
<dbReference type="InterPro" id="IPR014748">
    <property type="entry name" value="Enoyl-CoA_hydra_C"/>
</dbReference>
<accession>A0ABU1N874</accession>
<dbReference type="EMBL" id="JAVDRL010000019">
    <property type="protein sequence ID" value="MDR6534091.1"/>
    <property type="molecule type" value="Genomic_DNA"/>
</dbReference>
<protein>
    <submittedName>
        <fullName evidence="2">Enoyl-CoA hydratase</fullName>
        <ecNumber evidence="2">4.2.1.17</ecNumber>
    </submittedName>
</protein>
<dbReference type="InterPro" id="IPR001753">
    <property type="entry name" value="Enoyl-CoA_hydra/iso"/>
</dbReference>
<keyword evidence="2" id="KW-0456">Lyase</keyword>
<dbReference type="Pfam" id="PF00378">
    <property type="entry name" value="ECH_1"/>
    <property type="match status" value="1"/>
</dbReference>
<sequence>MTDTQTPAAVLVDTPAEGVARITLNRPDSLNAFTFDMYEALIAAFEGLRDDPDVRVIVLTGAGRAFCAGHDVRVGGKPAWVRPGLGRIQAGKYTMRVLGQIPVLMRAMPQPIICAVNGTAAGIGYALALASDMTIAARSAKFVNVIHNAATGAELGMSYLLPRAIGAQRAAELLLTARAVQSDEAERIGLVLRAVDDAALMDEALALADAVAVNSPVGIWLTKQSLWFNQGAGSLEAAIELENRAVLASQATEDAAEKRASAVEKRRPKFKHT</sequence>
<evidence type="ECO:0000256" key="1">
    <source>
        <dbReference type="ARBA" id="ARBA00005254"/>
    </source>
</evidence>
<dbReference type="GO" id="GO:0004300">
    <property type="term" value="F:enoyl-CoA hydratase activity"/>
    <property type="evidence" value="ECO:0007669"/>
    <property type="project" value="UniProtKB-EC"/>
</dbReference>
<dbReference type="Proteomes" id="UP001262754">
    <property type="component" value="Unassembled WGS sequence"/>
</dbReference>
<dbReference type="SUPFAM" id="SSF52096">
    <property type="entry name" value="ClpP/crotonase"/>
    <property type="match status" value="1"/>
</dbReference>
<dbReference type="RefSeq" id="WP_056755089.1">
    <property type="nucleotide sequence ID" value="NZ_JAVDRL010000019.1"/>
</dbReference>
<organism evidence="2 3">
    <name type="scientific">Caulobacter rhizosphaerae</name>
    <dbReference type="NCBI Taxonomy" id="2010972"/>
    <lineage>
        <taxon>Bacteria</taxon>
        <taxon>Pseudomonadati</taxon>
        <taxon>Pseudomonadota</taxon>
        <taxon>Alphaproteobacteria</taxon>
        <taxon>Caulobacterales</taxon>
        <taxon>Caulobacteraceae</taxon>
        <taxon>Caulobacter</taxon>
    </lineage>
</organism>
<reference evidence="2 3" key="1">
    <citation type="submission" date="2023-07" db="EMBL/GenBank/DDBJ databases">
        <title>Sorghum-associated microbial communities from plants grown in Nebraska, USA.</title>
        <authorList>
            <person name="Schachtman D."/>
        </authorList>
    </citation>
    <scope>NUCLEOTIDE SEQUENCE [LARGE SCALE GENOMIC DNA]</scope>
    <source>
        <strain evidence="2 3">DS2154</strain>
    </source>
</reference>
<comment type="caution">
    <text evidence="2">The sequence shown here is derived from an EMBL/GenBank/DDBJ whole genome shotgun (WGS) entry which is preliminary data.</text>
</comment>
<keyword evidence="3" id="KW-1185">Reference proteome</keyword>
<gene>
    <name evidence="2" type="ORF">J2800_004862</name>
</gene>
<dbReference type="Gene3D" id="3.90.226.10">
    <property type="entry name" value="2-enoyl-CoA Hydratase, Chain A, domain 1"/>
    <property type="match status" value="1"/>
</dbReference>
<dbReference type="CDD" id="cd06558">
    <property type="entry name" value="crotonase-like"/>
    <property type="match status" value="1"/>
</dbReference>
<dbReference type="Gene3D" id="1.10.12.10">
    <property type="entry name" value="Lyase 2-enoyl-coa Hydratase, Chain A, domain 2"/>
    <property type="match status" value="1"/>
</dbReference>
<dbReference type="PANTHER" id="PTHR43802:SF1">
    <property type="entry name" value="IP11341P-RELATED"/>
    <property type="match status" value="1"/>
</dbReference>